<organism evidence="1 2">
    <name type="scientific">Klebsiella phage vB_KpnM_15-38_KLPPOU148</name>
    <dbReference type="NCBI Taxonomy" id="2686208"/>
    <lineage>
        <taxon>Viruses</taxon>
        <taxon>Duplodnaviria</taxon>
        <taxon>Heunggongvirae</taxon>
        <taxon>Uroviricota</taxon>
        <taxon>Caudoviricetes</taxon>
        <taxon>Jameshumphriesvirinae</taxon>
        <taxon>Parissaclayvirus</taxon>
        <taxon>Parissaclayvirus POU148</taxon>
    </lineage>
</organism>
<dbReference type="EMBL" id="MN689778">
    <property type="protein sequence ID" value="QGZ13435.1"/>
    <property type="molecule type" value="Genomic_DNA"/>
</dbReference>
<keyword evidence="2" id="KW-1185">Reference proteome</keyword>
<evidence type="ECO:0000313" key="1">
    <source>
        <dbReference type="EMBL" id="QGZ13435.1"/>
    </source>
</evidence>
<proteinExistence type="predicted"/>
<reference evidence="1 2" key="1">
    <citation type="submission" date="2019-11" db="EMBL/GenBank/DDBJ databases">
        <title>Complete Genome Sequence of the Klebsiella phage vB_KpnS_POU148.</title>
        <authorList>
            <person name="Pourcel C."/>
            <person name="Essoh C."/>
        </authorList>
    </citation>
    <scope>NUCLEOTIDE SEQUENCE [LARGE SCALE GENOMIC DNA]</scope>
</reference>
<sequence length="46" mass="5464">MMIVMCTFCADTRRKMSSFAITIFSVVNHMYTFYYVNEAYIVILHT</sequence>
<evidence type="ECO:0000313" key="2">
    <source>
        <dbReference type="Proteomes" id="UP000432177"/>
    </source>
</evidence>
<name>A0A6B9J2E3_9CAUD</name>
<accession>A0A6B9J2E3</accession>
<protein>
    <submittedName>
        <fullName evidence="1">Uncharacterized protein</fullName>
    </submittedName>
</protein>
<gene>
    <name evidence="1" type="ORF">KLPPOU148_033</name>
</gene>
<dbReference type="Proteomes" id="UP000432177">
    <property type="component" value="Segment"/>
</dbReference>